<keyword evidence="2" id="KW-0472">Membrane</keyword>
<dbReference type="Pfam" id="PF19814">
    <property type="entry name" value="DUF6297"/>
    <property type="match status" value="1"/>
</dbReference>
<organism evidence="3 4">
    <name type="scientific">Actinoalloteichus caeruleus DSM 43889</name>
    <dbReference type="NCBI Taxonomy" id="1120930"/>
    <lineage>
        <taxon>Bacteria</taxon>
        <taxon>Bacillati</taxon>
        <taxon>Actinomycetota</taxon>
        <taxon>Actinomycetes</taxon>
        <taxon>Pseudonocardiales</taxon>
        <taxon>Pseudonocardiaceae</taxon>
        <taxon>Actinoalloteichus</taxon>
        <taxon>Actinoalloteichus cyanogriseus</taxon>
    </lineage>
</organism>
<feature type="transmembrane region" description="Helical" evidence="2">
    <location>
        <begin position="54"/>
        <end position="76"/>
    </location>
</feature>
<reference evidence="3 4" key="2">
    <citation type="submission" date="2022-06" db="EMBL/GenBank/DDBJ databases">
        <title>Genomic Encyclopedia of Type Strains, Phase I: the one thousand microbial genomes (KMG-I) project.</title>
        <authorList>
            <person name="Kyrpides N."/>
        </authorList>
    </citation>
    <scope>NUCLEOTIDE SEQUENCE [LARGE SCALE GENOMIC DNA]</scope>
    <source>
        <strain evidence="3 4">DSM 43889</strain>
    </source>
</reference>
<gene>
    <name evidence="3" type="ORF">G443_004786</name>
</gene>
<evidence type="ECO:0000256" key="2">
    <source>
        <dbReference type="SAM" id="Phobius"/>
    </source>
</evidence>
<keyword evidence="4" id="KW-1185">Reference proteome</keyword>
<dbReference type="InterPro" id="IPR046264">
    <property type="entry name" value="DUF6297"/>
</dbReference>
<feature type="transmembrane region" description="Helical" evidence="2">
    <location>
        <begin position="88"/>
        <end position="115"/>
    </location>
</feature>
<keyword evidence="2" id="KW-0812">Transmembrane</keyword>
<dbReference type="RefSeq" id="WP_372493000.1">
    <property type="nucleotide sequence ID" value="NZ_AUBJ02000001.1"/>
</dbReference>
<evidence type="ECO:0000313" key="3">
    <source>
        <dbReference type="EMBL" id="MCP2334516.1"/>
    </source>
</evidence>
<accession>A0ABT1JQU4</accession>
<sequence length="304" mass="30164">MTAVRRAGGPGTTVPAVGSPPPTARALRARLRAARRERGGRGAMGRVGDLSSPVLVALVVAGALVSFVSAVAGGPAVPAPEELASLRWLVLVGAVAAWAGVVRSLLTIGPVVVGATKRFWLLGAPVSRRGFLAPTMVALSSGIAALGGLVGVVLAALASLRGPDVLLAGAAGVAGGALAVAVAVLGQSVPDGPRRLRWAVDGVLAACVVGGVVLAAPAGWMVTLPAPSSAWVVVLGVVAVAASLASWVRLARVGGPPSPLVPTSRAPRPWRCGGWTSRCSRRLSTRRRCDAGAGFGRGGCGGRG</sequence>
<protein>
    <submittedName>
        <fullName evidence="3">Uncharacterized protein</fullName>
    </submittedName>
</protein>
<feature type="region of interest" description="Disordered" evidence="1">
    <location>
        <begin position="1"/>
        <end position="23"/>
    </location>
</feature>
<evidence type="ECO:0000313" key="4">
    <source>
        <dbReference type="Proteomes" id="UP000791080"/>
    </source>
</evidence>
<dbReference type="EMBL" id="AUBJ02000001">
    <property type="protein sequence ID" value="MCP2334516.1"/>
    <property type="molecule type" value="Genomic_DNA"/>
</dbReference>
<feature type="transmembrane region" description="Helical" evidence="2">
    <location>
        <begin position="136"/>
        <end position="159"/>
    </location>
</feature>
<feature type="transmembrane region" description="Helical" evidence="2">
    <location>
        <begin position="228"/>
        <end position="248"/>
    </location>
</feature>
<feature type="transmembrane region" description="Helical" evidence="2">
    <location>
        <begin position="198"/>
        <end position="222"/>
    </location>
</feature>
<keyword evidence="2" id="KW-1133">Transmembrane helix</keyword>
<evidence type="ECO:0000256" key="1">
    <source>
        <dbReference type="SAM" id="MobiDB-lite"/>
    </source>
</evidence>
<comment type="caution">
    <text evidence="3">The sequence shown here is derived from an EMBL/GenBank/DDBJ whole genome shotgun (WGS) entry which is preliminary data.</text>
</comment>
<reference evidence="3 4" key="1">
    <citation type="submission" date="2013-07" db="EMBL/GenBank/DDBJ databases">
        <authorList>
            <consortium name="DOE Joint Genome Institute"/>
            <person name="Reeve W."/>
            <person name="Huntemann M."/>
            <person name="Han J."/>
            <person name="Chen A."/>
            <person name="Kyrpides N."/>
            <person name="Mavromatis K."/>
            <person name="Markowitz V."/>
            <person name="Palaniappan K."/>
            <person name="Ivanova N."/>
            <person name="Schaumberg A."/>
            <person name="Pati A."/>
            <person name="Liolios K."/>
            <person name="Nordberg H.P."/>
            <person name="Cantor M.N."/>
            <person name="Hua S.X."/>
            <person name="Woyke T."/>
        </authorList>
    </citation>
    <scope>NUCLEOTIDE SEQUENCE [LARGE SCALE GENOMIC DNA]</scope>
    <source>
        <strain evidence="3 4">DSM 43889</strain>
    </source>
</reference>
<feature type="transmembrane region" description="Helical" evidence="2">
    <location>
        <begin position="165"/>
        <end position="186"/>
    </location>
</feature>
<proteinExistence type="predicted"/>
<dbReference type="Proteomes" id="UP000791080">
    <property type="component" value="Unassembled WGS sequence"/>
</dbReference>
<name>A0ABT1JQU4_ACTCY</name>